<reference evidence="1" key="1">
    <citation type="submission" date="2021-03" db="EMBL/GenBank/DDBJ databases">
        <authorList>
            <consortium name="DOE Joint Genome Institute"/>
            <person name="Ahrendt S."/>
            <person name="Looney B.P."/>
            <person name="Miyauchi S."/>
            <person name="Morin E."/>
            <person name="Drula E."/>
            <person name="Courty P.E."/>
            <person name="Chicoki N."/>
            <person name="Fauchery L."/>
            <person name="Kohler A."/>
            <person name="Kuo A."/>
            <person name="Labutti K."/>
            <person name="Pangilinan J."/>
            <person name="Lipzen A."/>
            <person name="Riley R."/>
            <person name="Andreopoulos W."/>
            <person name="He G."/>
            <person name="Johnson J."/>
            <person name="Barry K.W."/>
            <person name="Grigoriev I.V."/>
            <person name="Nagy L."/>
            <person name="Hibbett D."/>
            <person name="Henrissat B."/>
            <person name="Matheny P.B."/>
            <person name="Labbe J."/>
            <person name="Martin F."/>
        </authorList>
    </citation>
    <scope>NUCLEOTIDE SEQUENCE</scope>
    <source>
        <strain evidence="1">HHB10654</strain>
    </source>
</reference>
<keyword evidence="2" id="KW-1185">Reference proteome</keyword>
<protein>
    <submittedName>
        <fullName evidence="1">Uncharacterized protein</fullName>
    </submittedName>
</protein>
<evidence type="ECO:0000313" key="1">
    <source>
        <dbReference type="EMBL" id="KAI0058481.1"/>
    </source>
</evidence>
<dbReference type="Proteomes" id="UP000814140">
    <property type="component" value="Unassembled WGS sequence"/>
</dbReference>
<evidence type="ECO:0000313" key="2">
    <source>
        <dbReference type="Proteomes" id="UP000814140"/>
    </source>
</evidence>
<dbReference type="EMBL" id="MU277235">
    <property type="protein sequence ID" value="KAI0058481.1"/>
    <property type="molecule type" value="Genomic_DNA"/>
</dbReference>
<comment type="caution">
    <text evidence="1">The sequence shown here is derived from an EMBL/GenBank/DDBJ whole genome shotgun (WGS) entry which is preliminary data.</text>
</comment>
<organism evidence="1 2">
    <name type="scientific">Artomyces pyxidatus</name>
    <dbReference type="NCBI Taxonomy" id="48021"/>
    <lineage>
        <taxon>Eukaryota</taxon>
        <taxon>Fungi</taxon>
        <taxon>Dikarya</taxon>
        <taxon>Basidiomycota</taxon>
        <taxon>Agaricomycotina</taxon>
        <taxon>Agaricomycetes</taxon>
        <taxon>Russulales</taxon>
        <taxon>Auriscalpiaceae</taxon>
        <taxon>Artomyces</taxon>
    </lineage>
</organism>
<gene>
    <name evidence="1" type="ORF">BV25DRAFT_1891370</name>
</gene>
<sequence>MVSADNLNFDVLEIIFSFLAVPDLASVSQVSRSFLAGVIPRLYRSLPFYYTQAKRYPNIMSPFAAVIAHPGLTKHVRSIDIRVVPNLRVKLKTLPDPRFLRDCIAALSASASLRSFTCTIANVIPPLLHCLQGMERLQSLRIHAVLTPDQTAKLVKLRGIRHLTLENPSWSVVDALPNWAEAMQSTLTHVTIYMSHDMNNTILKRTVAHLPKLRGLHIVGCQHVSYIDVLNATEHTPLLETLAFTTSDISNSPLPSINLTELKHLALDLSPACIPSLTATPTSPPALLPAIMALTRFTHLTSLALRLPSKQLLPDSTIEEIIDLHGTTLRSLRLMGCAVSIEGVESIADECERLERLVISIPVSEIDEFASSLASSVTLHTLIDHHDHGTHGPRLSLTTEPVRMLMEEVPSLTRVVSDSRCWTGHHGESHTGVKLERMKNSRGKNLWFTPPPEV</sequence>
<name>A0ACB8SRF4_9AGAM</name>
<accession>A0ACB8SRF4</accession>
<proteinExistence type="predicted"/>
<reference evidence="1" key="2">
    <citation type="journal article" date="2022" name="New Phytol.">
        <title>Evolutionary transition to the ectomycorrhizal habit in the genomes of a hyperdiverse lineage of mushroom-forming fungi.</title>
        <authorList>
            <person name="Looney B."/>
            <person name="Miyauchi S."/>
            <person name="Morin E."/>
            <person name="Drula E."/>
            <person name="Courty P.E."/>
            <person name="Kohler A."/>
            <person name="Kuo A."/>
            <person name="LaButti K."/>
            <person name="Pangilinan J."/>
            <person name="Lipzen A."/>
            <person name="Riley R."/>
            <person name="Andreopoulos W."/>
            <person name="He G."/>
            <person name="Johnson J."/>
            <person name="Nolan M."/>
            <person name="Tritt A."/>
            <person name="Barry K.W."/>
            <person name="Grigoriev I.V."/>
            <person name="Nagy L.G."/>
            <person name="Hibbett D."/>
            <person name="Henrissat B."/>
            <person name="Matheny P.B."/>
            <person name="Labbe J."/>
            <person name="Martin F.M."/>
        </authorList>
    </citation>
    <scope>NUCLEOTIDE SEQUENCE</scope>
    <source>
        <strain evidence="1">HHB10654</strain>
    </source>
</reference>